<dbReference type="RefSeq" id="WP_227108968.1">
    <property type="nucleotide sequence ID" value="NZ_DBEZDI010000185.1"/>
</dbReference>
<evidence type="ECO:0000313" key="3">
    <source>
        <dbReference type="EMBL" id="MCC2176843.1"/>
    </source>
</evidence>
<accession>A0AAW4W3V1</accession>
<dbReference type="Proteomes" id="UP001298753">
    <property type="component" value="Unassembled WGS sequence"/>
</dbReference>
<comment type="caution">
    <text evidence="3">The sequence shown here is derived from an EMBL/GenBank/DDBJ whole genome shotgun (WGS) entry which is preliminary data.</text>
</comment>
<dbReference type="SUPFAM" id="SSF54197">
    <property type="entry name" value="HIT-like"/>
    <property type="match status" value="1"/>
</dbReference>
<dbReference type="AlphaFoldDB" id="A0AAW4W3V1"/>
<feature type="short sequence motif" description="Histidine triad motif" evidence="1">
    <location>
        <begin position="99"/>
        <end position="103"/>
    </location>
</feature>
<gene>
    <name evidence="3" type="ORF">LKD22_06840</name>
</gene>
<dbReference type="Gene3D" id="3.30.428.10">
    <property type="entry name" value="HIT-like"/>
    <property type="match status" value="1"/>
</dbReference>
<dbReference type="GO" id="GO:0003824">
    <property type="term" value="F:catalytic activity"/>
    <property type="evidence" value="ECO:0007669"/>
    <property type="project" value="InterPro"/>
</dbReference>
<evidence type="ECO:0000313" key="4">
    <source>
        <dbReference type="Proteomes" id="UP001298753"/>
    </source>
</evidence>
<reference evidence="3 4" key="1">
    <citation type="submission" date="2021-10" db="EMBL/GenBank/DDBJ databases">
        <title>Anaerobic single-cell dispensing facilitates the cultivation of human gut bacteria.</title>
        <authorList>
            <person name="Afrizal A."/>
        </authorList>
    </citation>
    <scope>NUCLEOTIDE SEQUENCE [LARGE SCALE GENOMIC DNA]</scope>
    <source>
        <strain evidence="3 4">CLA-AA-H270</strain>
    </source>
</reference>
<name>A0AAW4W3V1_9FIRM</name>
<dbReference type="PROSITE" id="PS51084">
    <property type="entry name" value="HIT_2"/>
    <property type="match status" value="1"/>
</dbReference>
<feature type="domain" description="HIT" evidence="2">
    <location>
        <begin position="10"/>
        <end position="114"/>
    </location>
</feature>
<organism evidence="3 4">
    <name type="scientific">Agathobaculum butyriciproducens</name>
    <dbReference type="NCBI Taxonomy" id="1628085"/>
    <lineage>
        <taxon>Bacteria</taxon>
        <taxon>Bacillati</taxon>
        <taxon>Bacillota</taxon>
        <taxon>Clostridia</taxon>
        <taxon>Eubacteriales</taxon>
        <taxon>Butyricicoccaceae</taxon>
        <taxon>Agathobaculum</taxon>
    </lineage>
</organism>
<dbReference type="InterPro" id="IPR036265">
    <property type="entry name" value="HIT-like_sf"/>
</dbReference>
<sequence length="146" mass="16421">MKEIITMGCFYCDEHHEGREAIMFKVGDMKAGTLYLFKDQAHKGRCALALKSHKKELCECDEQERNDYCADLAAASGAIKKLWGCTKINLGSFGDSNPHLHFHIVPKYEGGFEFGGSFAITNPEPVILKDEEYKEMIEALQKELGL</sequence>
<evidence type="ECO:0000259" key="2">
    <source>
        <dbReference type="PROSITE" id="PS51084"/>
    </source>
</evidence>
<dbReference type="GeneID" id="98660272"/>
<keyword evidence="4" id="KW-1185">Reference proteome</keyword>
<proteinExistence type="predicted"/>
<protein>
    <submittedName>
        <fullName evidence="3">HIT family protein</fullName>
    </submittedName>
</protein>
<dbReference type="EMBL" id="JAJEPX010000016">
    <property type="protein sequence ID" value="MCC2176843.1"/>
    <property type="molecule type" value="Genomic_DNA"/>
</dbReference>
<dbReference type="InterPro" id="IPR011146">
    <property type="entry name" value="HIT-like"/>
</dbReference>
<evidence type="ECO:0000256" key="1">
    <source>
        <dbReference type="PROSITE-ProRule" id="PRU00464"/>
    </source>
</evidence>